<dbReference type="Proteomes" id="UP000078561">
    <property type="component" value="Unassembled WGS sequence"/>
</dbReference>
<evidence type="ECO:0000256" key="7">
    <source>
        <dbReference type="ARBA" id="ARBA00023242"/>
    </source>
</evidence>
<dbReference type="InterPro" id="IPR011044">
    <property type="entry name" value="Quino_amine_DH_bsu"/>
</dbReference>
<dbReference type="AlphaFoldDB" id="A0A163LNZ6"/>
<keyword evidence="12" id="KW-1185">Reference proteome</keyword>
<dbReference type="Pfam" id="PF23769">
    <property type="entry name" value="Beta-prop_WDR75_2nd"/>
    <property type="match status" value="1"/>
</dbReference>
<dbReference type="FunCoup" id="A0A163LNZ6">
    <property type="interactions" value="694"/>
</dbReference>
<feature type="domain" description="WD repeat-containing protein 75 second beta-propeller" evidence="10">
    <location>
        <begin position="418"/>
        <end position="718"/>
    </location>
</feature>
<organism evidence="11">
    <name type="scientific">Absidia glauca</name>
    <name type="common">Pin mould</name>
    <dbReference type="NCBI Taxonomy" id="4829"/>
    <lineage>
        <taxon>Eukaryota</taxon>
        <taxon>Fungi</taxon>
        <taxon>Fungi incertae sedis</taxon>
        <taxon>Mucoromycota</taxon>
        <taxon>Mucoromycotina</taxon>
        <taxon>Mucoromycetes</taxon>
        <taxon>Mucorales</taxon>
        <taxon>Cunninghamellaceae</taxon>
        <taxon>Absidia</taxon>
    </lineage>
</organism>
<evidence type="ECO:0000256" key="8">
    <source>
        <dbReference type="PROSITE-ProRule" id="PRU00221"/>
    </source>
</evidence>
<evidence type="ECO:0000256" key="3">
    <source>
        <dbReference type="ARBA" id="ARBA00022552"/>
    </source>
</evidence>
<evidence type="ECO:0000256" key="4">
    <source>
        <dbReference type="ARBA" id="ARBA00022574"/>
    </source>
</evidence>
<evidence type="ECO:0000256" key="5">
    <source>
        <dbReference type="ARBA" id="ARBA00022737"/>
    </source>
</evidence>
<gene>
    <name evidence="11" type="primary">ABSGL_00272.1 scaffold 399</name>
</gene>
<feature type="region of interest" description="Disordered" evidence="9">
    <location>
        <begin position="960"/>
        <end position="985"/>
    </location>
</feature>
<dbReference type="OrthoDB" id="4096at2759"/>
<dbReference type="Gene3D" id="2.130.10.10">
    <property type="entry name" value="YVTN repeat-like/Quinoprotein amine dehydrogenase"/>
    <property type="match status" value="3"/>
</dbReference>
<dbReference type="GO" id="GO:0006364">
    <property type="term" value="P:rRNA processing"/>
    <property type="evidence" value="ECO:0007669"/>
    <property type="project" value="UniProtKB-KW"/>
</dbReference>
<sequence>MVKSKKSKATIATKESAEPILNKTGGTKNFHDHVHRREKLLLSKTVGGNISQSPLEFTKDSKYFFSGVGSAIKVYSIATGAAVKTLSRSSVEGSHKDKVTCVLLNPKNPLQLLSASLDGTIKLWDYNDDVLLKTFHFNLPIKQFLLLPNDPDHAYILASPATKSTTSEGTELATTEQTTKVYQYHLDTSTTAAENDGDQDRTRLVAELNDCLTIALSADGKFLAMGTRFTLYIWPVNHSDSDVSETQFRSYTIHEGITQLAFSPTSTYVAVGQRTGRITFYHYLTDDTKAEPVTESHHWHSTPVRALKFMDDGNYLLSGGGESVLVVWQLGTGFRRYFPRIGGEINYINITPDYKHFCVSLGDNSIRLINGVTQTVEQVIQGVQQWDRRQRQLEIQEQQQDRAANTRSTNLVWAQGMTVEPRNHHLVMNGAPGSIQFYDSKVDHHALELEIIPNNRNVRSMNQNNAATGADRGHVAMVAFSPNGEWMATVDMRNDQITTTEVYLKFWHWDHDQQTYILHTRVDRPHAEEITSLCFHPSTSIPMAITTSMDKTFKIWHLSSQLGRAYNTTPSDANEVAWTCRSVGVYRNFWPSASAFSADGSMLTVAFGPVITVWDPYQNTIQGTLSTPEVDIIKSLHFINDSPFLVSRSKSHMFVWNLLTCTVWWSYQMRTRYVSVDPRSDRFITVVKDDHSDMSQLVLFEPSSPQPLLVQALNFVCQGVAWIPSNLDGHHHHDLTSQNSDGKMNNTSDAALTSSDLAYLQSNHTIKIMSVVNANKFEATVDQEPLDGPLPSTEERTLFNDAYGSRHQQKSRDAIALQSRIHANTMVRDDVIRGKRMDKKRHSDQHNQIDGGIFDVPSHILPRVDAIFGAFMDTLMDSKSPDDIHNDHTEELDGDEGMDWAATADQDTVAASLNHLTASRNTDANTKSTTNASVYILEPLPVLDAYFASLTVDCPSSVPLLPSNDFSSSEDDDNSDDEDIENIDW</sequence>
<dbReference type="SUPFAM" id="SSF50978">
    <property type="entry name" value="WD40 repeat-like"/>
    <property type="match status" value="2"/>
</dbReference>
<keyword evidence="4 8" id="KW-0853">WD repeat</keyword>
<feature type="repeat" description="WD" evidence="8">
    <location>
        <begin position="523"/>
        <end position="560"/>
    </location>
</feature>
<dbReference type="SMART" id="SM00320">
    <property type="entry name" value="WD40"/>
    <property type="match status" value="8"/>
</dbReference>
<dbReference type="GO" id="GO:0045943">
    <property type="term" value="P:positive regulation of transcription by RNA polymerase I"/>
    <property type="evidence" value="ECO:0007669"/>
    <property type="project" value="InterPro"/>
</dbReference>
<feature type="repeat" description="WD" evidence="8">
    <location>
        <begin position="297"/>
        <end position="330"/>
    </location>
</feature>
<dbReference type="PROSITE" id="PS50294">
    <property type="entry name" value="WD_REPEATS_REGION"/>
    <property type="match status" value="2"/>
</dbReference>
<dbReference type="PANTHER" id="PTHR44215:SF1">
    <property type="entry name" value="WD REPEAT-CONTAINING PROTEIN 75"/>
    <property type="match status" value="1"/>
</dbReference>
<dbReference type="SUPFAM" id="SSF50969">
    <property type="entry name" value="YVTN repeat-like/Quinoprotein amine dehydrogenase"/>
    <property type="match status" value="1"/>
</dbReference>
<dbReference type="InterPro" id="IPR001680">
    <property type="entry name" value="WD40_rpt"/>
</dbReference>
<dbReference type="PROSITE" id="PS50082">
    <property type="entry name" value="WD_REPEATS_2"/>
    <property type="match status" value="3"/>
</dbReference>
<evidence type="ECO:0000313" key="12">
    <source>
        <dbReference type="Proteomes" id="UP000078561"/>
    </source>
</evidence>
<dbReference type="InterPro" id="IPR057644">
    <property type="entry name" value="Beta-prop_WDR75_2nd"/>
</dbReference>
<dbReference type="InterPro" id="IPR053826">
    <property type="entry name" value="WDR75"/>
</dbReference>
<dbReference type="Pfam" id="PF23869">
    <property type="entry name" value="Beta-prop_WDR75_1st"/>
    <property type="match status" value="1"/>
</dbReference>
<dbReference type="GO" id="GO:0032040">
    <property type="term" value="C:small-subunit processome"/>
    <property type="evidence" value="ECO:0007669"/>
    <property type="project" value="InterPro"/>
</dbReference>
<dbReference type="GO" id="GO:2000234">
    <property type="term" value="P:positive regulation of rRNA processing"/>
    <property type="evidence" value="ECO:0007669"/>
    <property type="project" value="TreeGrafter"/>
</dbReference>
<dbReference type="STRING" id="4829.A0A163LNZ6"/>
<comment type="subcellular location">
    <subcellularLocation>
        <location evidence="1">Nucleus</location>
        <location evidence="1">Nucleolus</location>
    </subcellularLocation>
</comment>
<proteinExistence type="predicted"/>
<keyword evidence="5" id="KW-0677">Repeat</keyword>
<name>A0A163LNZ6_ABSGL</name>
<dbReference type="EMBL" id="LT550075">
    <property type="protein sequence ID" value="SAL94978.1"/>
    <property type="molecule type" value="Genomic_DNA"/>
</dbReference>
<dbReference type="InterPro" id="IPR036322">
    <property type="entry name" value="WD40_repeat_dom_sf"/>
</dbReference>
<accession>A0A163LNZ6</accession>
<keyword evidence="3" id="KW-0698">rRNA processing</keyword>
<evidence type="ECO:0000256" key="1">
    <source>
        <dbReference type="ARBA" id="ARBA00004604"/>
    </source>
</evidence>
<protein>
    <recommendedName>
        <fullName evidence="10">WD repeat-containing protein 75 second beta-propeller domain-containing protein</fullName>
    </recommendedName>
</protein>
<evidence type="ECO:0000256" key="2">
    <source>
        <dbReference type="ARBA" id="ARBA00022517"/>
    </source>
</evidence>
<dbReference type="InParanoid" id="A0A163LNZ6"/>
<dbReference type="OMA" id="WILNTRI"/>
<feature type="repeat" description="WD" evidence="8">
    <location>
        <begin position="92"/>
        <end position="134"/>
    </location>
</feature>
<reference evidence="11" key="1">
    <citation type="submission" date="2016-04" db="EMBL/GenBank/DDBJ databases">
        <authorList>
            <person name="Evans L.H."/>
            <person name="Alamgir A."/>
            <person name="Owens N."/>
            <person name="Weber N.D."/>
            <person name="Virtaneva K."/>
            <person name="Barbian K."/>
            <person name="Babar A."/>
            <person name="Rosenke K."/>
        </authorList>
    </citation>
    <scope>NUCLEOTIDE SEQUENCE [LARGE SCALE GENOMIC DNA]</scope>
    <source>
        <strain evidence="11">CBS 101.48</strain>
    </source>
</reference>
<feature type="compositionally biased region" description="Acidic residues" evidence="9">
    <location>
        <begin position="968"/>
        <end position="985"/>
    </location>
</feature>
<keyword evidence="6" id="KW-0804">Transcription</keyword>
<evidence type="ECO:0000259" key="10">
    <source>
        <dbReference type="Pfam" id="PF23769"/>
    </source>
</evidence>
<evidence type="ECO:0000256" key="6">
    <source>
        <dbReference type="ARBA" id="ARBA00023163"/>
    </source>
</evidence>
<dbReference type="GO" id="GO:0003723">
    <property type="term" value="F:RNA binding"/>
    <property type="evidence" value="ECO:0007669"/>
    <property type="project" value="InterPro"/>
</dbReference>
<evidence type="ECO:0000256" key="9">
    <source>
        <dbReference type="SAM" id="MobiDB-lite"/>
    </source>
</evidence>
<dbReference type="InterPro" id="IPR015943">
    <property type="entry name" value="WD40/YVTN_repeat-like_dom_sf"/>
</dbReference>
<dbReference type="PANTHER" id="PTHR44215">
    <property type="entry name" value="WD REPEAT-CONTAINING PROTEIN 75"/>
    <property type="match status" value="1"/>
</dbReference>
<keyword evidence="2" id="KW-0690">Ribosome biogenesis</keyword>
<keyword evidence="7" id="KW-0539">Nucleus</keyword>
<evidence type="ECO:0000313" key="11">
    <source>
        <dbReference type="EMBL" id="SAL94978.1"/>
    </source>
</evidence>